<accession>A0A9P1BG99</accession>
<feature type="region of interest" description="Disordered" evidence="3">
    <location>
        <begin position="290"/>
        <end position="329"/>
    </location>
</feature>
<dbReference type="GO" id="GO:0003729">
    <property type="term" value="F:mRNA binding"/>
    <property type="evidence" value="ECO:0007669"/>
    <property type="project" value="TreeGrafter"/>
</dbReference>
<feature type="domain" description="RRM" evidence="4">
    <location>
        <begin position="180"/>
        <end position="254"/>
    </location>
</feature>
<dbReference type="PROSITE" id="PS50102">
    <property type="entry name" value="RRM"/>
    <property type="match status" value="3"/>
</dbReference>
<comment type="caution">
    <text evidence="5">The sequence shown here is derived from an EMBL/GenBank/DDBJ whole genome shotgun (WGS) entry which is preliminary data.</text>
</comment>
<dbReference type="CDD" id="cd00590">
    <property type="entry name" value="RRM_SF"/>
    <property type="match status" value="3"/>
</dbReference>
<proteinExistence type="predicted"/>
<protein>
    <submittedName>
        <fullName evidence="6">Polyadenylate-binding protein 3 (PABP-3) (Poly(A)-binding protein 3)</fullName>
    </submittedName>
</protein>
<dbReference type="InterPro" id="IPR035979">
    <property type="entry name" value="RBD_domain_sf"/>
</dbReference>
<keyword evidence="7" id="KW-1185">Reference proteome</keyword>
<dbReference type="AlphaFoldDB" id="A0A9P1BG99"/>
<dbReference type="Gene3D" id="3.30.70.330">
    <property type="match status" value="3"/>
</dbReference>
<feature type="compositionally biased region" description="Polar residues" evidence="3">
    <location>
        <begin position="307"/>
        <end position="316"/>
    </location>
</feature>
<evidence type="ECO:0000313" key="5">
    <source>
        <dbReference type="EMBL" id="CAI3972872.1"/>
    </source>
</evidence>
<dbReference type="Pfam" id="PF00076">
    <property type="entry name" value="RRM_1"/>
    <property type="match status" value="3"/>
</dbReference>
<evidence type="ECO:0000259" key="4">
    <source>
        <dbReference type="PROSITE" id="PS50102"/>
    </source>
</evidence>
<feature type="domain" description="RRM" evidence="4">
    <location>
        <begin position="94"/>
        <end position="172"/>
    </location>
</feature>
<organism evidence="5">
    <name type="scientific">Cladocopium goreaui</name>
    <dbReference type="NCBI Taxonomy" id="2562237"/>
    <lineage>
        <taxon>Eukaryota</taxon>
        <taxon>Sar</taxon>
        <taxon>Alveolata</taxon>
        <taxon>Dinophyceae</taxon>
        <taxon>Suessiales</taxon>
        <taxon>Symbiodiniaceae</taxon>
        <taxon>Cladocopium</taxon>
    </lineage>
</organism>
<evidence type="ECO:0000313" key="7">
    <source>
        <dbReference type="Proteomes" id="UP001152797"/>
    </source>
</evidence>
<dbReference type="InterPro" id="IPR050502">
    <property type="entry name" value="Euk_RNA-bind_prot"/>
</dbReference>
<gene>
    <name evidence="5" type="ORF">C1SCF055_LOCUS1411</name>
</gene>
<dbReference type="EMBL" id="CAMXCT030000039">
    <property type="protein sequence ID" value="CAL4760184.1"/>
    <property type="molecule type" value="Genomic_DNA"/>
</dbReference>
<sequence length="329" mass="35395">MVNAQNVTSLKATDLPATVDEAELRLIFGRDMVSVQLPRSSTGGNCGYAILGFASPESAERAMRQNGQRLPNRKVALRLAPCSTVSGRKPLASYQLCVGNLGAQVSDADLYSAFRSFSDIVLGARVPVDHSGRNRGFGFIRLSDDDAAGSLAVKAHGFQLSGRAVTVRQCLQADATAGNRTLFVSNLEPGTREDWLRKLLGVFGDLDFVEQGGHGGVFARVGFSEAEGALAAASLLQGRVQSSGRQLRFRWAKPLSTDCQRLQAFSQRFATPKILEQTDDMGRELAKSLLPQPSITERQQGFGGDANQETSQSSFPEGSAAKSRRIGER</sequence>
<evidence type="ECO:0000256" key="1">
    <source>
        <dbReference type="ARBA" id="ARBA00022884"/>
    </source>
</evidence>
<dbReference type="PANTHER" id="PTHR48025:SF1">
    <property type="entry name" value="RRM DOMAIN-CONTAINING PROTEIN"/>
    <property type="match status" value="1"/>
</dbReference>
<keyword evidence="1 2" id="KW-0694">RNA-binding</keyword>
<evidence type="ECO:0000256" key="3">
    <source>
        <dbReference type="SAM" id="MobiDB-lite"/>
    </source>
</evidence>
<evidence type="ECO:0000256" key="2">
    <source>
        <dbReference type="PROSITE-ProRule" id="PRU00176"/>
    </source>
</evidence>
<dbReference type="SUPFAM" id="SSF54928">
    <property type="entry name" value="RNA-binding domain, RBD"/>
    <property type="match status" value="2"/>
</dbReference>
<dbReference type="PANTHER" id="PTHR48025">
    <property type="entry name" value="OS02G0815200 PROTEIN"/>
    <property type="match status" value="1"/>
</dbReference>
<reference evidence="6 7" key="2">
    <citation type="submission" date="2024-05" db="EMBL/GenBank/DDBJ databases">
        <authorList>
            <person name="Chen Y."/>
            <person name="Shah S."/>
            <person name="Dougan E. K."/>
            <person name="Thang M."/>
            <person name="Chan C."/>
        </authorList>
    </citation>
    <scope>NUCLEOTIDE SEQUENCE [LARGE SCALE GENOMIC DNA]</scope>
</reference>
<dbReference type="SMART" id="SM00360">
    <property type="entry name" value="RRM"/>
    <property type="match status" value="3"/>
</dbReference>
<evidence type="ECO:0000313" key="6">
    <source>
        <dbReference type="EMBL" id="CAL4760184.1"/>
    </source>
</evidence>
<dbReference type="OrthoDB" id="446113at2759"/>
<dbReference type="Proteomes" id="UP001152797">
    <property type="component" value="Unassembled WGS sequence"/>
</dbReference>
<dbReference type="InterPro" id="IPR000504">
    <property type="entry name" value="RRM_dom"/>
</dbReference>
<dbReference type="EMBL" id="CAMXCT020000039">
    <property type="protein sequence ID" value="CAL1126247.1"/>
    <property type="molecule type" value="Genomic_DNA"/>
</dbReference>
<dbReference type="InterPro" id="IPR012677">
    <property type="entry name" value="Nucleotide-bd_a/b_plait_sf"/>
</dbReference>
<name>A0A9P1BG99_9DINO</name>
<feature type="domain" description="RRM" evidence="4">
    <location>
        <begin position="8"/>
        <end position="82"/>
    </location>
</feature>
<dbReference type="EMBL" id="CAMXCT010000039">
    <property type="protein sequence ID" value="CAI3972872.1"/>
    <property type="molecule type" value="Genomic_DNA"/>
</dbReference>
<reference evidence="5" key="1">
    <citation type="submission" date="2022-10" db="EMBL/GenBank/DDBJ databases">
        <authorList>
            <person name="Chen Y."/>
            <person name="Dougan E. K."/>
            <person name="Chan C."/>
            <person name="Rhodes N."/>
            <person name="Thang M."/>
        </authorList>
    </citation>
    <scope>NUCLEOTIDE SEQUENCE</scope>
</reference>